<keyword evidence="3" id="KW-1185">Reference proteome</keyword>
<dbReference type="EMBL" id="CP081296">
    <property type="protein sequence ID" value="QZD92005.1"/>
    <property type="molecule type" value="Genomic_DNA"/>
</dbReference>
<proteinExistence type="predicted"/>
<accession>A0ABX8ZSN8</accession>
<dbReference type="Pfam" id="PF11720">
    <property type="entry name" value="Inhibitor_I78"/>
    <property type="match status" value="1"/>
</dbReference>
<feature type="signal peptide" evidence="1">
    <location>
        <begin position="1"/>
        <end position="21"/>
    </location>
</feature>
<evidence type="ECO:0008006" key="4">
    <source>
        <dbReference type="Google" id="ProtNLM"/>
    </source>
</evidence>
<protein>
    <recommendedName>
        <fullName evidence="4">Peptidase inhibitor I78 family protein</fullName>
    </recommendedName>
</protein>
<organism evidence="2 3">
    <name type="scientific">Qipengyuania xiapuensis</name>
    <dbReference type="NCBI Taxonomy" id="2867236"/>
    <lineage>
        <taxon>Bacteria</taxon>
        <taxon>Pseudomonadati</taxon>
        <taxon>Pseudomonadota</taxon>
        <taxon>Alphaproteobacteria</taxon>
        <taxon>Sphingomonadales</taxon>
        <taxon>Erythrobacteraceae</taxon>
        <taxon>Qipengyuania</taxon>
    </lineage>
</organism>
<keyword evidence="1" id="KW-0732">Signal</keyword>
<evidence type="ECO:0000256" key="1">
    <source>
        <dbReference type="SAM" id="SignalP"/>
    </source>
</evidence>
<dbReference type="RefSeq" id="WP_221427708.1">
    <property type="nucleotide sequence ID" value="NZ_CP081296.1"/>
</dbReference>
<gene>
    <name evidence="2" type="ORF">K3162_10660</name>
</gene>
<dbReference type="Proteomes" id="UP000824300">
    <property type="component" value="Chromosome"/>
</dbReference>
<evidence type="ECO:0000313" key="2">
    <source>
        <dbReference type="EMBL" id="QZD92005.1"/>
    </source>
</evidence>
<sequence length="99" mass="10478">MKSALLTLFALPLAACTTAYAGSEAPAAPAAGGTCDAAPAQYHIGHDATADMGAAIMKDTGAQTLRWGPPDSVWTMDYRVERVNVRYDREMKITEITCG</sequence>
<feature type="chain" id="PRO_5045659679" description="Peptidase inhibitor I78 family protein" evidence="1">
    <location>
        <begin position="22"/>
        <end position="99"/>
    </location>
</feature>
<reference evidence="2 3" key="1">
    <citation type="submission" date="2021-08" db="EMBL/GenBank/DDBJ databases">
        <title>Comparative Genomics Analysis of the Genus Qipengyuania Reveals Extensive Genetic Diversity and Metabolic Versatility, Including the Description of Fifteen Novel Species.</title>
        <authorList>
            <person name="Liu Y."/>
        </authorList>
    </citation>
    <scope>NUCLEOTIDE SEQUENCE [LARGE SCALE GENOMIC DNA]</scope>
    <source>
        <strain evidence="2 3">1NDW3</strain>
    </source>
</reference>
<evidence type="ECO:0000313" key="3">
    <source>
        <dbReference type="Proteomes" id="UP000824300"/>
    </source>
</evidence>
<dbReference type="Gene3D" id="3.30.10.10">
    <property type="entry name" value="Trypsin Inhibitor V, subunit A"/>
    <property type="match status" value="1"/>
</dbReference>
<name>A0ABX8ZSN8_9SPHN</name>
<dbReference type="InterPro" id="IPR021719">
    <property type="entry name" value="Prot_inh_I78"/>
</dbReference>